<dbReference type="Pfam" id="PF00903">
    <property type="entry name" value="Glyoxalase"/>
    <property type="match status" value="1"/>
</dbReference>
<dbReference type="Gene3D" id="3.10.180.10">
    <property type="entry name" value="2,3-Dihydroxybiphenyl 1,2-Dioxygenase, domain 1"/>
    <property type="match status" value="1"/>
</dbReference>
<feature type="signal peptide" evidence="1">
    <location>
        <begin position="1"/>
        <end position="21"/>
    </location>
</feature>
<accession>A0A5C6ZNJ7</accession>
<dbReference type="OrthoDB" id="9794917at2"/>
<gene>
    <name evidence="3" type="ORF">ES724_16355</name>
</gene>
<feature type="chain" id="PRO_5022828672" description="VOC domain-containing protein" evidence="1">
    <location>
        <begin position="22"/>
        <end position="153"/>
    </location>
</feature>
<dbReference type="RefSeq" id="WP_146935045.1">
    <property type="nucleotide sequence ID" value="NZ_CBCSHZ010000046.1"/>
</dbReference>
<dbReference type="EMBL" id="VORY01000043">
    <property type="protein sequence ID" value="TXD91605.1"/>
    <property type="molecule type" value="Genomic_DNA"/>
</dbReference>
<evidence type="ECO:0000256" key="1">
    <source>
        <dbReference type="SAM" id="SignalP"/>
    </source>
</evidence>
<evidence type="ECO:0000259" key="2">
    <source>
        <dbReference type="PROSITE" id="PS51819"/>
    </source>
</evidence>
<dbReference type="Proteomes" id="UP000321367">
    <property type="component" value="Unassembled WGS sequence"/>
</dbReference>
<dbReference type="InterPro" id="IPR004360">
    <property type="entry name" value="Glyas_Fos-R_dOase_dom"/>
</dbReference>
<comment type="caution">
    <text evidence="3">The sequence shown here is derived from an EMBL/GenBank/DDBJ whole genome shotgun (WGS) entry which is preliminary data.</text>
</comment>
<dbReference type="PANTHER" id="PTHR36437">
    <property type="entry name" value="GLYOXALASE/BLEOMYCIN RESISTANCE PROTEIN/DIOXYGENASE"/>
    <property type="match status" value="1"/>
</dbReference>
<evidence type="ECO:0000313" key="4">
    <source>
        <dbReference type="Proteomes" id="UP000321367"/>
    </source>
</evidence>
<evidence type="ECO:0000313" key="3">
    <source>
        <dbReference type="EMBL" id="TXD91605.1"/>
    </source>
</evidence>
<reference evidence="3 4" key="1">
    <citation type="submission" date="2019-08" db="EMBL/GenBank/DDBJ databases">
        <title>Genome sequence of Gillisia hiemivivida IC154 (type strain).</title>
        <authorList>
            <person name="Bowman J.P."/>
        </authorList>
    </citation>
    <scope>NUCLEOTIDE SEQUENCE [LARGE SCALE GENOMIC DNA]</scope>
    <source>
        <strain evidence="3 4">IC154</strain>
    </source>
</reference>
<feature type="domain" description="VOC" evidence="2">
    <location>
        <begin position="30"/>
        <end position="153"/>
    </location>
</feature>
<keyword evidence="1" id="KW-0732">Signal</keyword>
<proteinExistence type="predicted"/>
<dbReference type="PANTHER" id="PTHR36437:SF2">
    <property type="entry name" value="GLYOXALASE_BLEOMYCIN RESISTANCE PROTEIN_DIOXYGENASE"/>
    <property type="match status" value="1"/>
</dbReference>
<name>A0A5C6ZNJ7_9FLAO</name>
<sequence length="153" mass="17594">MKKTFFLTLLTFFLVLTISNAQENETTKSGIKSFALLVNDYDETIEFYTAKLGFDLVTDQKYGENMRWVSIKAPNSEIQLTLGKASEEDRKYVGKQMGENYPFCVMTVKDVQKTYEIYTSKGVNFIDKPTKKPWGIGAVFEDLYGNKIYLQTE</sequence>
<dbReference type="InterPro" id="IPR029068">
    <property type="entry name" value="Glyas_Bleomycin-R_OHBP_Dase"/>
</dbReference>
<organism evidence="3 4">
    <name type="scientific">Gillisia hiemivivida</name>
    <dbReference type="NCBI Taxonomy" id="291190"/>
    <lineage>
        <taxon>Bacteria</taxon>
        <taxon>Pseudomonadati</taxon>
        <taxon>Bacteroidota</taxon>
        <taxon>Flavobacteriia</taxon>
        <taxon>Flavobacteriales</taxon>
        <taxon>Flavobacteriaceae</taxon>
        <taxon>Gillisia</taxon>
    </lineage>
</organism>
<dbReference type="PROSITE" id="PS51819">
    <property type="entry name" value="VOC"/>
    <property type="match status" value="1"/>
</dbReference>
<dbReference type="SUPFAM" id="SSF54593">
    <property type="entry name" value="Glyoxalase/Bleomycin resistance protein/Dihydroxybiphenyl dioxygenase"/>
    <property type="match status" value="1"/>
</dbReference>
<dbReference type="InterPro" id="IPR037523">
    <property type="entry name" value="VOC_core"/>
</dbReference>
<protein>
    <recommendedName>
        <fullName evidence="2">VOC domain-containing protein</fullName>
    </recommendedName>
</protein>
<keyword evidence="4" id="KW-1185">Reference proteome</keyword>
<dbReference type="AlphaFoldDB" id="A0A5C6ZNJ7"/>